<dbReference type="Proteomes" id="UP000007089">
    <property type="component" value="Chromosome"/>
</dbReference>
<feature type="chain" id="PRO_5002875430" evidence="2">
    <location>
        <begin position="24"/>
        <end position="655"/>
    </location>
</feature>
<dbReference type="Gene3D" id="3.90.10.10">
    <property type="entry name" value="Cytochrome C3"/>
    <property type="match status" value="2"/>
</dbReference>
<organism evidence="3 4">
    <name type="scientific">Anaeromyxobacter dehalogenans (strain ATCC BAA-258 / DSM 21875 / 2CP-1)</name>
    <dbReference type="NCBI Taxonomy" id="455488"/>
    <lineage>
        <taxon>Bacteria</taxon>
        <taxon>Pseudomonadati</taxon>
        <taxon>Myxococcota</taxon>
        <taxon>Myxococcia</taxon>
        <taxon>Myxococcales</taxon>
        <taxon>Cystobacterineae</taxon>
        <taxon>Anaeromyxobacteraceae</taxon>
        <taxon>Anaeromyxobacter</taxon>
    </lineage>
</organism>
<dbReference type="InterPro" id="IPR051829">
    <property type="entry name" value="Multiheme_Cytochr_ET"/>
</dbReference>
<dbReference type="InterPro" id="IPR036280">
    <property type="entry name" value="Multihaem_cyt_sf"/>
</dbReference>
<protein>
    <submittedName>
        <fullName evidence="3">Cytochrome C family protein</fullName>
    </submittedName>
</protein>
<dbReference type="EMBL" id="CP001359">
    <property type="protein sequence ID" value="ACL66333.1"/>
    <property type="molecule type" value="Genomic_DNA"/>
</dbReference>
<reference evidence="3" key="1">
    <citation type="submission" date="2009-01" db="EMBL/GenBank/DDBJ databases">
        <title>Complete sequence of Anaeromyxobacter dehalogenans 2CP-1.</title>
        <authorList>
            <consortium name="US DOE Joint Genome Institute"/>
            <person name="Lucas S."/>
            <person name="Copeland A."/>
            <person name="Lapidus A."/>
            <person name="Glavina del Rio T."/>
            <person name="Dalin E."/>
            <person name="Tice H."/>
            <person name="Bruce D."/>
            <person name="Goodwin L."/>
            <person name="Pitluck S."/>
            <person name="Saunders E."/>
            <person name="Brettin T."/>
            <person name="Detter J.C."/>
            <person name="Han C."/>
            <person name="Larimer F."/>
            <person name="Land M."/>
            <person name="Hauser L."/>
            <person name="Kyrpides N."/>
            <person name="Ovchinnikova G."/>
            <person name="Beliaev A.S."/>
            <person name="Richardson P."/>
        </authorList>
    </citation>
    <scope>NUCLEOTIDE SEQUENCE</scope>
    <source>
        <strain evidence="3">2CP-1</strain>
    </source>
</reference>
<dbReference type="SUPFAM" id="SSF48695">
    <property type="entry name" value="Multiheme cytochromes"/>
    <property type="match status" value="2"/>
</dbReference>
<evidence type="ECO:0000313" key="3">
    <source>
        <dbReference type="EMBL" id="ACL66333.1"/>
    </source>
</evidence>
<dbReference type="GO" id="GO:0016491">
    <property type="term" value="F:oxidoreductase activity"/>
    <property type="evidence" value="ECO:0007669"/>
    <property type="project" value="TreeGrafter"/>
</dbReference>
<dbReference type="HOGENOM" id="CLU_418370_0_0_7"/>
<keyword evidence="4" id="KW-1185">Reference proteome</keyword>
<dbReference type="RefSeq" id="WP_012634063.1">
    <property type="nucleotide sequence ID" value="NC_011891.1"/>
</dbReference>
<feature type="signal peptide" evidence="2">
    <location>
        <begin position="1"/>
        <end position="23"/>
    </location>
</feature>
<dbReference type="PANTHER" id="PTHR35038">
    <property type="entry name" value="DISSIMILATORY SULFITE REDUCTASE SIRA"/>
    <property type="match status" value="1"/>
</dbReference>
<evidence type="ECO:0000313" key="4">
    <source>
        <dbReference type="Proteomes" id="UP000007089"/>
    </source>
</evidence>
<keyword evidence="1 2" id="KW-0732">Signal</keyword>
<dbReference type="NCBIfam" id="TIGR01904">
    <property type="entry name" value="GSu_C4xC__C2xCH"/>
    <property type="match status" value="3"/>
</dbReference>
<dbReference type="InterPro" id="IPR010176">
    <property type="entry name" value="C4xCH_C2xCH_motif_GEOSU"/>
</dbReference>
<evidence type="ECO:0000256" key="1">
    <source>
        <dbReference type="ARBA" id="ARBA00022729"/>
    </source>
</evidence>
<name>B8JFF6_ANAD2</name>
<proteinExistence type="predicted"/>
<sequence>MRSARLTPLVLTLALLAACSARKVEESAEAGTSCTRCHGGVDNLTGAPPRDAHGSLTGPKVGAHTAHLGAGVACETCHKVPSSVDDPDHIGPDTIKVRFGQAAKLNGAAPTYAAGTGTLGGTCSSTYCHGSTLFAGGTTPNPSWNQPKPTAAERCQACHGNPPPSHSALATNCFQCHSDSVDANQEIKPGGKHVDGHVDIVALTACAGCHGDPSRTQDSPLVRAAPPVDTQGNVSGARVGAHLAHLRDGPLAKAFACSQCHVVPTDSAHASNGAPVVTFGPLASLNATPSYANGTCSGVYCHGGGTTPIGGGGLNVAPTWTQGTAGATCGSCHALVPPSPHPSIDRNGAPLGSLPQCSQCHPGTVNPDGSMFVANGLHVNGVVDQNVHPAGWLAPAGTQQPHGLAANFHDPAYPRGLGDCRTCHGADLNGGPGAGASCNACHAANGQQAWQTSCTFCHGEPNRAQLAAAPPVDSQGHVAPSERGVGAHQTHLFGKQPTGAISNGVACGACHDGQPYADIAHVNGTVAVALKTPGGAAAGTFDAGAGTCASTYCHGGFRGGKAATPAWTATSVDCGSCHASQTGTDLSDAHATHVGTFKLSCGVCHSAAYAPGATPPTADEVLHVNGVVDVAAPVNYDRATHGCTVACHGPDRAWY</sequence>
<dbReference type="PANTHER" id="PTHR35038:SF6">
    <property type="entry name" value="SURFACE LOCALIZED DECAHEME CYTOCHROME C LIPOPROTEIN"/>
    <property type="match status" value="1"/>
</dbReference>
<dbReference type="PROSITE" id="PS51257">
    <property type="entry name" value="PROKAR_LIPOPROTEIN"/>
    <property type="match status" value="1"/>
</dbReference>
<dbReference type="KEGG" id="acp:A2cp1_2998"/>
<gene>
    <name evidence="3" type="ordered locus">A2cp1_2998</name>
</gene>
<evidence type="ECO:0000256" key="2">
    <source>
        <dbReference type="SAM" id="SignalP"/>
    </source>
</evidence>
<dbReference type="AlphaFoldDB" id="B8JFF6"/>
<dbReference type="Pfam" id="PF09698">
    <property type="entry name" value="GSu_C4xC__C2xCH"/>
    <property type="match status" value="3"/>
</dbReference>
<accession>B8JFF6</accession>